<proteinExistence type="predicted"/>
<dbReference type="RefSeq" id="WP_263003527.1">
    <property type="nucleotide sequence ID" value="NZ_JAOTEM010000003.1"/>
</dbReference>
<evidence type="ECO:0000313" key="4">
    <source>
        <dbReference type="Proteomes" id="UP001208649"/>
    </source>
</evidence>
<comment type="caution">
    <text evidence="3">The sequence shown here is derived from an EMBL/GenBank/DDBJ whole genome shotgun (WGS) entry which is preliminary data.</text>
</comment>
<dbReference type="PROSITE" id="PS51257">
    <property type="entry name" value="PROKAR_LIPOPROTEIN"/>
    <property type="match status" value="1"/>
</dbReference>
<keyword evidence="2" id="KW-0732">Signal</keyword>
<feature type="compositionally biased region" description="Basic and acidic residues" evidence="1">
    <location>
        <begin position="32"/>
        <end position="49"/>
    </location>
</feature>
<keyword evidence="4" id="KW-1185">Reference proteome</keyword>
<gene>
    <name evidence="3" type="ORF">NZ698_12755</name>
</gene>
<feature type="signal peptide" evidence="2">
    <location>
        <begin position="1"/>
        <end position="25"/>
    </location>
</feature>
<organism evidence="3 4">
    <name type="scientific">Chryseobacterium edaphi</name>
    <dbReference type="NCBI Taxonomy" id="2976532"/>
    <lineage>
        <taxon>Bacteria</taxon>
        <taxon>Pseudomonadati</taxon>
        <taxon>Bacteroidota</taxon>
        <taxon>Flavobacteriia</taxon>
        <taxon>Flavobacteriales</taxon>
        <taxon>Weeksellaceae</taxon>
        <taxon>Chryseobacterium group</taxon>
        <taxon>Chryseobacterium</taxon>
    </lineage>
</organism>
<name>A0ABT2W783_9FLAO</name>
<reference evidence="4" key="1">
    <citation type="submission" date="2023-07" db="EMBL/GenBank/DDBJ databases">
        <title>Chryseobacterium sp. strain PBS4-4 Genome sequencing and assembly.</title>
        <authorList>
            <person name="Jung Y."/>
        </authorList>
    </citation>
    <scope>NUCLEOTIDE SEQUENCE [LARGE SCALE GENOMIC DNA]</scope>
    <source>
        <strain evidence="4">PBS4-4</strain>
    </source>
</reference>
<protein>
    <submittedName>
        <fullName evidence="3">Uncharacterized protein</fullName>
    </submittedName>
</protein>
<sequence>MKNWSIKISALVLFASLTIFSCKSAQSNDPAEMPKDISERPADESSQKYDEAQLDKLKASIESMAAKEKCTNAADWTFSPIGTKACGGPISYIAYPKKNEATILPKIQEYTQKMADFNKKYNITSDCMLAAEPTGVKCQAEKAVLIYP</sequence>
<accession>A0ABT2W783</accession>
<evidence type="ECO:0000256" key="1">
    <source>
        <dbReference type="SAM" id="MobiDB-lite"/>
    </source>
</evidence>
<evidence type="ECO:0000313" key="3">
    <source>
        <dbReference type="EMBL" id="MCU7618073.1"/>
    </source>
</evidence>
<feature type="region of interest" description="Disordered" evidence="1">
    <location>
        <begin position="26"/>
        <end position="49"/>
    </location>
</feature>
<dbReference type="EMBL" id="JAOTEM010000003">
    <property type="protein sequence ID" value="MCU7618073.1"/>
    <property type="molecule type" value="Genomic_DNA"/>
</dbReference>
<evidence type="ECO:0000256" key="2">
    <source>
        <dbReference type="SAM" id="SignalP"/>
    </source>
</evidence>
<dbReference type="Proteomes" id="UP001208649">
    <property type="component" value="Unassembled WGS sequence"/>
</dbReference>
<feature type="chain" id="PRO_5047529886" evidence="2">
    <location>
        <begin position="26"/>
        <end position="148"/>
    </location>
</feature>